<dbReference type="EMBL" id="BSTI01000010">
    <property type="protein sequence ID" value="GLY68051.1"/>
    <property type="molecule type" value="Genomic_DNA"/>
</dbReference>
<gene>
    <name evidence="3" type="ORF">Atai01_46700</name>
</gene>
<feature type="transmembrane region" description="Helical" evidence="2">
    <location>
        <begin position="29"/>
        <end position="51"/>
    </location>
</feature>
<evidence type="ECO:0000256" key="1">
    <source>
        <dbReference type="SAM" id="MobiDB-lite"/>
    </source>
</evidence>
<comment type="caution">
    <text evidence="3">The sequence shown here is derived from an EMBL/GenBank/DDBJ whole genome shotgun (WGS) entry which is preliminary data.</text>
</comment>
<keyword evidence="2" id="KW-0472">Membrane</keyword>
<reference evidence="3" key="1">
    <citation type="submission" date="2023-03" db="EMBL/GenBank/DDBJ databases">
        <title>Amycolatopsis taiwanensis NBRC 103393.</title>
        <authorList>
            <person name="Ichikawa N."/>
            <person name="Sato H."/>
            <person name="Tonouchi N."/>
        </authorList>
    </citation>
    <scope>NUCLEOTIDE SEQUENCE</scope>
    <source>
        <strain evidence="3">NBRC 103393</strain>
    </source>
</reference>
<keyword evidence="2" id="KW-1133">Transmembrane helix</keyword>
<keyword evidence="4" id="KW-1185">Reference proteome</keyword>
<name>A0A9W6R1Z1_9PSEU</name>
<feature type="region of interest" description="Disordered" evidence="1">
    <location>
        <begin position="74"/>
        <end position="101"/>
    </location>
</feature>
<evidence type="ECO:0000256" key="2">
    <source>
        <dbReference type="SAM" id="Phobius"/>
    </source>
</evidence>
<evidence type="ECO:0000313" key="3">
    <source>
        <dbReference type="EMBL" id="GLY68051.1"/>
    </source>
</evidence>
<sequence length="101" mass="11098">MPDRSERRRDRRKAQRVITIARRTRRSRISLTICVVAVVVLAAVVIGGVQYEKHGEAEAARDVVKMSAQTNVSGDALPVQSGSGSDAARRHGSVHAWRPRV</sequence>
<accession>A0A9W6R1Z1</accession>
<evidence type="ECO:0000313" key="4">
    <source>
        <dbReference type="Proteomes" id="UP001165136"/>
    </source>
</evidence>
<dbReference type="Proteomes" id="UP001165136">
    <property type="component" value="Unassembled WGS sequence"/>
</dbReference>
<keyword evidence="2" id="KW-0812">Transmembrane</keyword>
<dbReference type="AlphaFoldDB" id="A0A9W6R1Z1"/>
<feature type="compositionally biased region" description="Basic residues" evidence="1">
    <location>
        <begin position="90"/>
        <end position="101"/>
    </location>
</feature>
<proteinExistence type="predicted"/>
<organism evidence="3 4">
    <name type="scientific">Amycolatopsis taiwanensis</name>
    <dbReference type="NCBI Taxonomy" id="342230"/>
    <lineage>
        <taxon>Bacteria</taxon>
        <taxon>Bacillati</taxon>
        <taxon>Actinomycetota</taxon>
        <taxon>Actinomycetes</taxon>
        <taxon>Pseudonocardiales</taxon>
        <taxon>Pseudonocardiaceae</taxon>
        <taxon>Amycolatopsis</taxon>
    </lineage>
</organism>
<protein>
    <submittedName>
        <fullName evidence="3">Uncharacterized protein</fullName>
    </submittedName>
</protein>